<sequence length="109" mass="11746">MAADRQLPGYDRLLVVGLGLKRMGDTADDDFRRGPGHSSGRSYAMAKSLDEQPSVRVQHDLDNARIVEGDAEFVSEGILQLADQAGMGAELGHAALLIEAVSLRVIAEW</sequence>
<evidence type="ECO:0000313" key="2">
    <source>
        <dbReference type="EMBL" id="GEO85927.1"/>
    </source>
</evidence>
<proteinExistence type="predicted"/>
<dbReference type="Proteomes" id="UP000321717">
    <property type="component" value="Unassembled WGS sequence"/>
</dbReference>
<organism evidence="2 3">
    <name type="scientific">Ciceribacter naphthalenivorans</name>
    <dbReference type="NCBI Taxonomy" id="1118451"/>
    <lineage>
        <taxon>Bacteria</taxon>
        <taxon>Pseudomonadati</taxon>
        <taxon>Pseudomonadota</taxon>
        <taxon>Alphaproteobacteria</taxon>
        <taxon>Hyphomicrobiales</taxon>
        <taxon>Rhizobiaceae</taxon>
        <taxon>Ciceribacter</taxon>
    </lineage>
</organism>
<reference evidence="2 3" key="1">
    <citation type="submission" date="2019-07" db="EMBL/GenBank/DDBJ databases">
        <title>Whole genome shotgun sequence of Rhizobium naphthalenivorans NBRC 107585.</title>
        <authorList>
            <person name="Hosoyama A."/>
            <person name="Uohara A."/>
            <person name="Ohji S."/>
            <person name="Ichikawa N."/>
        </authorList>
    </citation>
    <scope>NUCLEOTIDE SEQUENCE [LARGE SCALE GENOMIC DNA]</scope>
    <source>
        <strain evidence="2 3">NBRC 107585</strain>
    </source>
</reference>
<feature type="region of interest" description="Disordered" evidence="1">
    <location>
        <begin position="26"/>
        <end position="51"/>
    </location>
</feature>
<dbReference type="EMBL" id="BJZP01000014">
    <property type="protein sequence ID" value="GEO85927.1"/>
    <property type="molecule type" value="Genomic_DNA"/>
</dbReference>
<evidence type="ECO:0000313" key="3">
    <source>
        <dbReference type="Proteomes" id="UP000321717"/>
    </source>
</evidence>
<accession>A0A512HKF6</accession>
<name>A0A512HKF6_9HYPH</name>
<dbReference type="AlphaFoldDB" id="A0A512HKF6"/>
<keyword evidence="3" id="KW-1185">Reference proteome</keyword>
<gene>
    <name evidence="2" type="ORF">RNA01_28590</name>
</gene>
<comment type="caution">
    <text evidence="2">The sequence shown here is derived from an EMBL/GenBank/DDBJ whole genome shotgun (WGS) entry which is preliminary data.</text>
</comment>
<evidence type="ECO:0000256" key="1">
    <source>
        <dbReference type="SAM" id="MobiDB-lite"/>
    </source>
</evidence>
<protein>
    <submittedName>
        <fullName evidence="2">Uncharacterized protein</fullName>
    </submittedName>
</protein>